<dbReference type="EC" id="3.2.1.-" evidence="9"/>
<feature type="active site" description="Proton donor" evidence="6 8">
    <location>
        <position position="153"/>
    </location>
</feature>
<evidence type="ECO:0000256" key="8">
    <source>
        <dbReference type="PROSITE-ProRule" id="PRU10057"/>
    </source>
</evidence>
<keyword evidence="11" id="KW-1185">Reference proteome</keyword>
<dbReference type="SUPFAM" id="SSF51989">
    <property type="entry name" value="Glycosyl hydrolases family 6, cellulases"/>
    <property type="match status" value="1"/>
</dbReference>
<reference evidence="10" key="1">
    <citation type="submission" date="2022-07" db="EMBL/GenBank/DDBJ databases">
        <title>Fungi with potential for degradation of polypropylene.</title>
        <authorList>
            <person name="Gostincar C."/>
        </authorList>
    </citation>
    <scope>NUCLEOTIDE SEQUENCE</scope>
    <source>
        <strain evidence="10">EXF-13308</strain>
    </source>
</reference>
<evidence type="ECO:0000256" key="7">
    <source>
        <dbReference type="PIRSR" id="PIRSR001100-2"/>
    </source>
</evidence>
<dbReference type="InterPro" id="IPR036434">
    <property type="entry name" value="Beta_cellobiohydrolase_sf"/>
</dbReference>
<feature type="binding site" evidence="7">
    <location>
        <position position="201"/>
    </location>
    <ligand>
        <name>substrate</name>
    </ligand>
</feature>
<evidence type="ECO:0000313" key="10">
    <source>
        <dbReference type="EMBL" id="KAJ9156478.1"/>
    </source>
</evidence>
<dbReference type="Gene3D" id="3.20.20.40">
    <property type="entry name" value="1, 4-beta cellobiohydrolase"/>
    <property type="match status" value="1"/>
</dbReference>
<gene>
    <name evidence="10" type="ORF">NKR23_g1116</name>
</gene>
<keyword evidence="4 9" id="KW-0326">Glycosidase</keyword>
<evidence type="ECO:0000256" key="3">
    <source>
        <dbReference type="ARBA" id="ARBA00023277"/>
    </source>
</evidence>
<dbReference type="InterPro" id="IPR001524">
    <property type="entry name" value="Glyco_hydro_6_CS"/>
</dbReference>
<comment type="caution">
    <text evidence="10">The sequence shown here is derived from an EMBL/GenBank/DDBJ whole genome shotgun (WGS) entry which is preliminary data.</text>
</comment>
<feature type="active site" description="Proton acceptor" evidence="6">
    <location>
        <position position="331"/>
    </location>
</feature>
<dbReference type="PROSITE" id="PS00656">
    <property type="entry name" value="GLYCOSYL_HYDROL_F6_2"/>
    <property type="match status" value="1"/>
</dbReference>
<sequence length="365" mass="39398">MRSFIRKMMASHKPAPANPFDGKKLSANPGWAAKLEETYNAFAARGDALNAGKVRTIQGTGTFVWVSDRAGLANIDSAVAAARAEQRATGVPQIVGLVLYNLPDRDCSGGESSGELRSRDGGLEIYKREFVAPFAEKVGAAPDLTFAVVLEPDSLANAVTNQQIDFCRCAIPTYEEGIAYAIRSLQFEHVHLYIDAANGGWLGWDAHLEPAAKEFAKVVRMAGPGSRIRGFATNVSNFNPYLAEQREKYTEWSRSWDESHYVSTLATYLEAEGLPARFIIDQGRVALPGARQAWGEWCNVAPAGFGMPPGTSVANPYVDAIVWIKPGGESDGQIGETKGAPPAGQWFESYAEMLVECAHPAVGPS</sequence>
<organism evidence="10 11">
    <name type="scientific">Pleurostoma richardsiae</name>
    <dbReference type="NCBI Taxonomy" id="41990"/>
    <lineage>
        <taxon>Eukaryota</taxon>
        <taxon>Fungi</taxon>
        <taxon>Dikarya</taxon>
        <taxon>Ascomycota</taxon>
        <taxon>Pezizomycotina</taxon>
        <taxon>Sordariomycetes</taxon>
        <taxon>Sordariomycetidae</taxon>
        <taxon>Calosphaeriales</taxon>
        <taxon>Pleurostomataceae</taxon>
        <taxon>Pleurostoma</taxon>
    </lineage>
</organism>
<dbReference type="GO" id="GO:0030245">
    <property type="term" value="P:cellulose catabolic process"/>
    <property type="evidence" value="ECO:0007669"/>
    <property type="project" value="UniProtKB-KW"/>
</dbReference>
<protein>
    <recommendedName>
        <fullName evidence="9">Glucanase</fullName>
        <ecNumber evidence="9">3.2.1.-</ecNumber>
    </recommendedName>
</protein>
<dbReference type="Pfam" id="PF01341">
    <property type="entry name" value="Glyco_hydro_6"/>
    <property type="match status" value="1"/>
</dbReference>
<keyword evidence="1 9" id="KW-0378">Hydrolase</keyword>
<comment type="similarity">
    <text evidence="9">Belongs to the glycosyl hydrolase family 6.</text>
</comment>
<evidence type="ECO:0000256" key="1">
    <source>
        <dbReference type="ARBA" id="ARBA00022801"/>
    </source>
</evidence>
<keyword evidence="3 9" id="KW-0119">Carbohydrate metabolism</keyword>
<proteinExistence type="inferred from homology"/>
<dbReference type="Proteomes" id="UP001174694">
    <property type="component" value="Unassembled WGS sequence"/>
</dbReference>
<evidence type="ECO:0000256" key="4">
    <source>
        <dbReference type="ARBA" id="ARBA00023295"/>
    </source>
</evidence>
<evidence type="ECO:0000256" key="2">
    <source>
        <dbReference type="ARBA" id="ARBA00023001"/>
    </source>
</evidence>
<evidence type="ECO:0000256" key="9">
    <source>
        <dbReference type="RuleBase" id="RU361186"/>
    </source>
</evidence>
<dbReference type="GO" id="GO:0004553">
    <property type="term" value="F:hydrolase activity, hydrolyzing O-glycosyl compounds"/>
    <property type="evidence" value="ECO:0007669"/>
    <property type="project" value="InterPro"/>
</dbReference>
<feature type="binding site" evidence="7">
    <location>
        <position position="237"/>
    </location>
    <ligand>
        <name>substrate</name>
    </ligand>
</feature>
<dbReference type="PIRSF" id="PIRSF001100">
    <property type="entry name" value="Beta_cellobiohydrolase"/>
    <property type="match status" value="1"/>
</dbReference>
<evidence type="ECO:0000313" key="11">
    <source>
        <dbReference type="Proteomes" id="UP001174694"/>
    </source>
</evidence>
<feature type="binding site" evidence="7">
    <location>
        <position position="329"/>
    </location>
    <ligand>
        <name>substrate</name>
    </ligand>
</feature>
<keyword evidence="2 9" id="KW-0136">Cellulose degradation</keyword>
<dbReference type="EMBL" id="JANBVO010000002">
    <property type="protein sequence ID" value="KAJ9156478.1"/>
    <property type="molecule type" value="Genomic_DNA"/>
</dbReference>
<name>A0AA38RTH8_9PEZI</name>
<dbReference type="AlphaFoldDB" id="A0AA38RTH8"/>
<evidence type="ECO:0000256" key="5">
    <source>
        <dbReference type="ARBA" id="ARBA00023326"/>
    </source>
</evidence>
<dbReference type="PANTHER" id="PTHR34876">
    <property type="match status" value="1"/>
</dbReference>
<evidence type="ECO:0000256" key="6">
    <source>
        <dbReference type="PIRSR" id="PIRSR001100-1"/>
    </source>
</evidence>
<feature type="binding site" evidence="7">
    <location>
        <position position="297"/>
    </location>
    <ligand>
        <name>substrate</name>
    </ligand>
</feature>
<accession>A0AA38RTH8</accession>
<dbReference type="InterPro" id="IPR016288">
    <property type="entry name" value="Beta_cellobiohydrolase"/>
</dbReference>
<feature type="binding site" evidence="7">
    <location>
        <position position="65"/>
    </location>
    <ligand>
        <name>substrate</name>
    </ligand>
</feature>
<feature type="binding site" evidence="7">
    <location>
        <position position="325"/>
    </location>
    <ligand>
        <name>substrate</name>
    </ligand>
</feature>
<dbReference type="PRINTS" id="PR00733">
    <property type="entry name" value="GLHYDRLASE6"/>
</dbReference>
<keyword evidence="5 9" id="KW-0624">Polysaccharide degradation</keyword>
<dbReference type="PANTHER" id="PTHR34876:SF10">
    <property type="entry name" value="GLUCANASE"/>
    <property type="match status" value="1"/>
</dbReference>